<comment type="subcellular location">
    <subcellularLocation>
        <location evidence="1">Membrane</location>
        <topology evidence="1">Multi-pass membrane protein</topology>
    </subcellularLocation>
</comment>
<keyword evidence="15" id="KW-1185">Reference proteome</keyword>
<reference evidence="14" key="1">
    <citation type="submission" date="2022-02" db="EMBL/GenBank/DDBJ databases">
        <authorList>
            <person name="King R."/>
        </authorList>
    </citation>
    <scope>NUCLEOTIDE SEQUENCE</scope>
</reference>
<keyword evidence="6 13" id="KW-1133">Transmembrane helix</keyword>
<evidence type="ECO:0008006" key="16">
    <source>
        <dbReference type="Google" id="ProtNLM"/>
    </source>
</evidence>
<evidence type="ECO:0000256" key="10">
    <source>
        <dbReference type="ARBA" id="ARBA00023201"/>
    </source>
</evidence>
<dbReference type="Proteomes" id="UP001154329">
    <property type="component" value="Chromosome 2"/>
</dbReference>
<evidence type="ECO:0000256" key="13">
    <source>
        <dbReference type="SAM" id="Phobius"/>
    </source>
</evidence>
<evidence type="ECO:0000256" key="12">
    <source>
        <dbReference type="RuleBase" id="RU000679"/>
    </source>
</evidence>
<keyword evidence="11 12" id="KW-0407">Ion channel</keyword>
<dbReference type="AlphaFoldDB" id="A0A9P0NHB0"/>
<dbReference type="PANTHER" id="PTHR11690:SF300">
    <property type="entry name" value="PICKPOCKET PROTEIN 19"/>
    <property type="match status" value="1"/>
</dbReference>
<accession>A0A9P0NHB0</accession>
<evidence type="ECO:0000256" key="4">
    <source>
        <dbReference type="ARBA" id="ARBA00022461"/>
    </source>
</evidence>
<dbReference type="Gene3D" id="1.10.287.820">
    <property type="entry name" value="Acid-sensing ion channel domain"/>
    <property type="match status" value="1"/>
</dbReference>
<keyword evidence="7" id="KW-0915">Sodium</keyword>
<comment type="similarity">
    <text evidence="2 12">Belongs to the amiloride-sensitive sodium channel (TC 1.A.6) family.</text>
</comment>
<evidence type="ECO:0000256" key="5">
    <source>
        <dbReference type="ARBA" id="ARBA00022692"/>
    </source>
</evidence>
<sequence>MGLKSIHKYIITNTSLRNNFWTDDKYSSLYWISVLIGSGALCVFLSYDIVLKWYDSPVNRFSINEPRHISENPFPAITICHNDPISSNTMNLASVLNWERQNKTDEEWQTLNVVYEMCQWKHNIFKLENINPNIVYKVVKELSTKCEDTIKQIRWKDKIIDHPCEIMQPIFLLTNLCFSFNALPYHDMYRHIPYKLQDTLQTGKKWSNLKSNWNLDDGYRDNNLTSNIPWNMKSTTYWNTVEIILAQKDAFYGCSSKQGFTVYFHSPSDVPDYSHSSLKLSKNSHSFVQISTFLSLTDDGLKSWTPEKRGCYYLNEKWLKYNTIYSYINCYVECQVNYTEHLCGCAPMFRINSSLPVCGPKSKDCLANAAIHVQRAYHTCKCLPSCTDIDYELSYSTVPKNFSYIKESFTFLDNLTDSNSLASIEATVNLEHTWPLRRNAEDTNIGYIGKIAGMTNLCRGVSLISSLEAFLFLIYQSFFSLKKLFILYIIIN</sequence>
<feature type="transmembrane region" description="Helical" evidence="13">
    <location>
        <begin position="469"/>
        <end position="491"/>
    </location>
</feature>
<evidence type="ECO:0000313" key="14">
    <source>
        <dbReference type="EMBL" id="CAH1721244.1"/>
    </source>
</evidence>
<feature type="transmembrane region" description="Helical" evidence="13">
    <location>
        <begin position="29"/>
        <end position="50"/>
    </location>
</feature>
<keyword evidence="10 12" id="KW-0739">Sodium transport</keyword>
<reference evidence="14" key="2">
    <citation type="submission" date="2022-10" db="EMBL/GenBank/DDBJ databases">
        <authorList>
            <consortium name="ENA_rothamsted_submissions"/>
            <consortium name="culmorum"/>
            <person name="King R."/>
        </authorList>
    </citation>
    <scope>NUCLEOTIDE SEQUENCE</scope>
</reference>
<dbReference type="GO" id="GO:0005886">
    <property type="term" value="C:plasma membrane"/>
    <property type="evidence" value="ECO:0007669"/>
    <property type="project" value="TreeGrafter"/>
</dbReference>
<evidence type="ECO:0000256" key="2">
    <source>
        <dbReference type="ARBA" id="ARBA00007193"/>
    </source>
</evidence>
<proteinExistence type="inferred from homology"/>
<gene>
    <name evidence="14" type="ORF">APHIGO_LOCUS4318</name>
</gene>
<dbReference type="InterPro" id="IPR001873">
    <property type="entry name" value="ENaC"/>
</dbReference>
<dbReference type="EMBL" id="OU899035">
    <property type="protein sequence ID" value="CAH1721244.1"/>
    <property type="molecule type" value="Genomic_DNA"/>
</dbReference>
<dbReference type="Pfam" id="PF00858">
    <property type="entry name" value="ASC"/>
    <property type="match status" value="1"/>
</dbReference>
<keyword evidence="9 13" id="KW-0472">Membrane</keyword>
<dbReference type="PANTHER" id="PTHR11690">
    <property type="entry name" value="AMILORIDE-SENSITIVE SODIUM CHANNEL-RELATED"/>
    <property type="match status" value="1"/>
</dbReference>
<evidence type="ECO:0000256" key="8">
    <source>
        <dbReference type="ARBA" id="ARBA00023065"/>
    </source>
</evidence>
<evidence type="ECO:0000256" key="7">
    <source>
        <dbReference type="ARBA" id="ARBA00023053"/>
    </source>
</evidence>
<protein>
    <recommendedName>
        <fullName evidence="16">Sodium channel protein Nach</fullName>
    </recommendedName>
</protein>
<keyword evidence="8 12" id="KW-0406">Ion transport</keyword>
<evidence type="ECO:0000256" key="3">
    <source>
        <dbReference type="ARBA" id="ARBA00022448"/>
    </source>
</evidence>
<dbReference type="GO" id="GO:0015280">
    <property type="term" value="F:ligand-gated sodium channel activity"/>
    <property type="evidence" value="ECO:0007669"/>
    <property type="project" value="TreeGrafter"/>
</dbReference>
<evidence type="ECO:0000313" key="15">
    <source>
        <dbReference type="Proteomes" id="UP001154329"/>
    </source>
</evidence>
<keyword evidence="5 12" id="KW-0812">Transmembrane</keyword>
<organism evidence="14 15">
    <name type="scientific">Aphis gossypii</name>
    <name type="common">Cotton aphid</name>
    <dbReference type="NCBI Taxonomy" id="80765"/>
    <lineage>
        <taxon>Eukaryota</taxon>
        <taxon>Metazoa</taxon>
        <taxon>Ecdysozoa</taxon>
        <taxon>Arthropoda</taxon>
        <taxon>Hexapoda</taxon>
        <taxon>Insecta</taxon>
        <taxon>Pterygota</taxon>
        <taxon>Neoptera</taxon>
        <taxon>Paraneoptera</taxon>
        <taxon>Hemiptera</taxon>
        <taxon>Sternorrhyncha</taxon>
        <taxon>Aphidomorpha</taxon>
        <taxon>Aphidoidea</taxon>
        <taxon>Aphididae</taxon>
        <taxon>Aphidini</taxon>
        <taxon>Aphis</taxon>
        <taxon>Aphis</taxon>
    </lineage>
</organism>
<evidence type="ECO:0000256" key="1">
    <source>
        <dbReference type="ARBA" id="ARBA00004141"/>
    </source>
</evidence>
<evidence type="ECO:0000256" key="6">
    <source>
        <dbReference type="ARBA" id="ARBA00022989"/>
    </source>
</evidence>
<keyword evidence="4 12" id="KW-0894">Sodium channel</keyword>
<keyword evidence="3 12" id="KW-0813">Transport</keyword>
<evidence type="ECO:0000256" key="9">
    <source>
        <dbReference type="ARBA" id="ARBA00023136"/>
    </source>
</evidence>
<name>A0A9P0NHB0_APHGO</name>
<evidence type="ECO:0000256" key="11">
    <source>
        <dbReference type="ARBA" id="ARBA00023303"/>
    </source>
</evidence>